<dbReference type="Gene3D" id="3.40.50.12140">
    <property type="entry name" value="Domain of unknown function DUF4159"/>
    <property type="match status" value="1"/>
</dbReference>
<keyword evidence="3" id="KW-1185">Reference proteome</keyword>
<evidence type="ECO:0000313" key="2">
    <source>
        <dbReference type="EMBL" id="SDH55833.1"/>
    </source>
</evidence>
<accession>A0A1G8DDY0</accession>
<dbReference type="STRING" id="405671.SAMN05421827_1296"/>
<dbReference type="AlphaFoldDB" id="A0A1G8DDY0"/>
<dbReference type="Proteomes" id="UP000199643">
    <property type="component" value="Unassembled WGS sequence"/>
</dbReference>
<dbReference type="InterPro" id="IPR025297">
    <property type="entry name" value="DUF4159"/>
</dbReference>
<protein>
    <recommendedName>
        <fullName evidence="1">DUF4159 domain-containing protein</fullName>
    </recommendedName>
</protein>
<evidence type="ECO:0000259" key="1">
    <source>
        <dbReference type="Pfam" id="PF13709"/>
    </source>
</evidence>
<evidence type="ECO:0000313" key="3">
    <source>
        <dbReference type="Proteomes" id="UP000199643"/>
    </source>
</evidence>
<organism evidence="2 3">
    <name type="scientific">Pedobacter terrae</name>
    <dbReference type="NCBI Taxonomy" id="405671"/>
    <lineage>
        <taxon>Bacteria</taxon>
        <taxon>Pseudomonadati</taxon>
        <taxon>Bacteroidota</taxon>
        <taxon>Sphingobacteriia</taxon>
        <taxon>Sphingobacteriales</taxon>
        <taxon>Sphingobacteriaceae</taxon>
        <taxon>Pedobacter</taxon>
    </lineage>
</organism>
<feature type="domain" description="DUF4159" evidence="1">
    <location>
        <begin position="38"/>
        <end position="230"/>
    </location>
</feature>
<sequence length="232" mass="26736">MKFSVFSFQFQKFLTLAFSFALLAFSFMLFAFTPPTYRMAKLKYSGGGDWYADRTALPNLIAYCNANLKTNFYAEESIVEVGSKEIFNYPFIYMTGHGNVVFSDQEIKNLRQYLTGGGFLHIDDNYGLDKFIRPQMKKVFPELSFVELPANHAIYNQKFKFPGGLPKIHEHDNKRPQGFALIYKGRVVCYYTYECDLGNGWEDFGTYPEDTQETRTKALKMGANLVQYALTQ</sequence>
<dbReference type="Pfam" id="PF13709">
    <property type="entry name" value="DUF4159"/>
    <property type="match status" value="1"/>
</dbReference>
<reference evidence="3" key="1">
    <citation type="submission" date="2016-10" db="EMBL/GenBank/DDBJ databases">
        <authorList>
            <person name="Varghese N."/>
            <person name="Submissions S."/>
        </authorList>
    </citation>
    <scope>NUCLEOTIDE SEQUENCE [LARGE SCALE GENOMIC DNA]</scope>
    <source>
        <strain evidence="3">DSM 17933</strain>
    </source>
</reference>
<gene>
    <name evidence="2" type="ORF">SAMN05421827_1296</name>
</gene>
<dbReference type="EMBL" id="FNCH01000029">
    <property type="protein sequence ID" value="SDH55833.1"/>
    <property type="molecule type" value="Genomic_DNA"/>
</dbReference>
<proteinExistence type="predicted"/>
<name>A0A1G8DDY0_9SPHI</name>